<evidence type="ECO:0000313" key="1">
    <source>
        <dbReference type="EMBL" id="CAF3859173.1"/>
    </source>
</evidence>
<dbReference type="Proteomes" id="UP000663874">
    <property type="component" value="Unassembled WGS sequence"/>
</dbReference>
<organism evidence="1 2">
    <name type="scientific">Rotaria sordida</name>
    <dbReference type="NCBI Taxonomy" id="392033"/>
    <lineage>
        <taxon>Eukaryota</taxon>
        <taxon>Metazoa</taxon>
        <taxon>Spiralia</taxon>
        <taxon>Gnathifera</taxon>
        <taxon>Rotifera</taxon>
        <taxon>Eurotatoria</taxon>
        <taxon>Bdelloidea</taxon>
        <taxon>Philodinida</taxon>
        <taxon>Philodinidae</taxon>
        <taxon>Rotaria</taxon>
    </lineage>
</organism>
<dbReference type="EMBL" id="CAJOBE010003059">
    <property type="protein sequence ID" value="CAF3859173.1"/>
    <property type="molecule type" value="Genomic_DNA"/>
</dbReference>
<reference evidence="1" key="1">
    <citation type="submission" date="2021-02" db="EMBL/GenBank/DDBJ databases">
        <authorList>
            <person name="Nowell W R."/>
        </authorList>
    </citation>
    <scope>NUCLEOTIDE SEQUENCE</scope>
</reference>
<comment type="caution">
    <text evidence="1">The sequence shown here is derived from an EMBL/GenBank/DDBJ whole genome shotgun (WGS) entry which is preliminary data.</text>
</comment>
<protein>
    <submittedName>
        <fullName evidence="1">Uncharacterized protein</fullName>
    </submittedName>
</protein>
<sequence>DIYSNVRHLYYDGESIPIKLECLKNLLDKLTLYVDL</sequence>
<feature type="non-terminal residue" evidence="1">
    <location>
        <position position="1"/>
    </location>
</feature>
<accession>A0A819EZM7</accession>
<proteinExistence type="predicted"/>
<gene>
    <name evidence="1" type="ORF">FNK824_LOCUS18372</name>
</gene>
<name>A0A819EZM7_9BILA</name>
<evidence type="ECO:0000313" key="2">
    <source>
        <dbReference type="Proteomes" id="UP000663874"/>
    </source>
</evidence>
<dbReference type="AlphaFoldDB" id="A0A819EZM7"/>